<evidence type="ECO:0000256" key="1">
    <source>
        <dbReference type="SAM" id="MobiDB-lite"/>
    </source>
</evidence>
<dbReference type="EMBL" id="BJYU01000016">
    <property type="protein sequence ID" value="GEO13764.1"/>
    <property type="molecule type" value="Genomic_DNA"/>
</dbReference>
<evidence type="ECO:0000259" key="2">
    <source>
        <dbReference type="Pfam" id="PF01575"/>
    </source>
</evidence>
<dbReference type="InterPro" id="IPR039375">
    <property type="entry name" value="NodN-like"/>
</dbReference>
<dbReference type="Pfam" id="PF01575">
    <property type="entry name" value="MaoC_dehydratas"/>
    <property type="match status" value="1"/>
</dbReference>
<sequence>MRGNSWCAMRIFKDFGEIKAAVGTEVVVSDWIEVTQKRIDQFARATGDDQWIHVDVERAQRELCRGTTIAHGLLTLSFAPVFVRSVMCLEGVKNTLNYGANRIRYLAPVPTGSRVPDGSPSRLPRTRRAMARGSPMVLPLRSKPRASGLYGRTHRRALPLNAAARPKEVSKRQGVNT</sequence>
<dbReference type="PANTHER" id="PTHR42993:SF1">
    <property type="entry name" value="MAOC-LIKE DEHYDRATASE DOMAIN-CONTAINING PROTEIN"/>
    <property type="match status" value="1"/>
</dbReference>
<proteinExistence type="predicted"/>
<organism evidence="3 4">
    <name type="scientific">Microvirga aerophila</name>
    <dbReference type="NCBI Taxonomy" id="670291"/>
    <lineage>
        <taxon>Bacteria</taxon>
        <taxon>Pseudomonadati</taxon>
        <taxon>Pseudomonadota</taxon>
        <taxon>Alphaproteobacteria</taxon>
        <taxon>Hyphomicrobiales</taxon>
        <taxon>Methylobacteriaceae</taxon>
        <taxon>Microvirga</taxon>
    </lineage>
</organism>
<feature type="domain" description="MaoC-like" evidence="2">
    <location>
        <begin position="20"/>
        <end position="115"/>
    </location>
</feature>
<dbReference type="SUPFAM" id="SSF54637">
    <property type="entry name" value="Thioesterase/thiol ester dehydrase-isomerase"/>
    <property type="match status" value="1"/>
</dbReference>
<dbReference type="Gene3D" id="3.10.129.10">
    <property type="entry name" value="Hotdog Thioesterase"/>
    <property type="match status" value="1"/>
</dbReference>
<keyword evidence="4" id="KW-1185">Reference proteome</keyword>
<dbReference type="PANTHER" id="PTHR42993">
    <property type="entry name" value="MAOC-LIKE DEHYDRATASE DOMAIN-CONTAINING PROTEIN"/>
    <property type="match status" value="1"/>
</dbReference>
<gene>
    <name evidence="3" type="ORF">MAE02_14600</name>
</gene>
<feature type="region of interest" description="Disordered" evidence="1">
    <location>
        <begin position="141"/>
        <end position="177"/>
    </location>
</feature>
<accession>A0A512BPB2</accession>
<name>A0A512BPB2_9HYPH</name>
<evidence type="ECO:0000313" key="3">
    <source>
        <dbReference type="EMBL" id="GEO13764.1"/>
    </source>
</evidence>
<dbReference type="CDD" id="cd03450">
    <property type="entry name" value="NodN"/>
    <property type="match status" value="1"/>
</dbReference>
<protein>
    <recommendedName>
        <fullName evidence="2">MaoC-like domain-containing protein</fullName>
    </recommendedName>
</protein>
<dbReference type="Proteomes" id="UP000321085">
    <property type="component" value="Unassembled WGS sequence"/>
</dbReference>
<dbReference type="AlphaFoldDB" id="A0A512BPB2"/>
<comment type="caution">
    <text evidence="3">The sequence shown here is derived from an EMBL/GenBank/DDBJ whole genome shotgun (WGS) entry which is preliminary data.</text>
</comment>
<dbReference type="InterPro" id="IPR029069">
    <property type="entry name" value="HotDog_dom_sf"/>
</dbReference>
<dbReference type="InterPro" id="IPR002539">
    <property type="entry name" value="MaoC-like_dom"/>
</dbReference>
<evidence type="ECO:0000313" key="4">
    <source>
        <dbReference type="Proteomes" id="UP000321085"/>
    </source>
</evidence>
<reference evidence="3 4" key="1">
    <citation type="submission" date="2019-07" db="EMBL/GenBank/DDBJ databases">
        <title>Whole genome shotgun sequence of Microvirga aerophila NBRC 106136.</title>
        <authorList>
            <person name="Hosoyama A."/>
            <person name="Uohara A."/>
            <person name="Ohji S."/>
            <person name="Ichikawa N."/>
        </authorList>
    </citation>
    <scope>NUCLEOTIDE SEQUENCE [LARGE SCALE GENOMIC DNA]</scope>
    <source>
        <strain evidence="3 4">NBRC 106136</strain>
    </source>
</reference>